<dbReference type="OrthoDB" id="1934719at2759"/>
<dbReference type="AlphaFoldDB" id="A0A7J7MKP5"/>
<evidence type="ECO:0000313" key="2">
    <source>
        <dbReference type="EMBL" id="KAF6155456.1"/>
    </source>
</evidence>
<dbReference type="PANTHER" id="PTHR33710">
    <property type="entry name" value="BNAC02G09200D PROTEIN"/>
    <property type="match status" value="1"/>
</dbReference>
<evidence type="ECO:0000256" key="1">
    <source>
        <dbReference type="SAM" id="MobiDB-lite"/>
    </source>
</evidence>
<evidence type="ECO:0000313" key="3">
    <source>
        <dbReference type="Proteomes" id="UP000541444"/>
    </source>
</evidence>
<comment type="caution">
    <text evidence="2">The sequence shown here is derived from an EMBL/GenBank/DDBJ whole genome shotgun (WGS) entry which is preliminary data.</text>
</comment>
<dbReference type="PANTHER" id="PTHR33710:SF64">
    <property type="entry name" value="ENDONUCLEASE_EXONUCLEASE_PHOSPHATASE DOMAIN-CONTAINING PROTEIN"/>
    <property type="match status" value="1"/>
</dbReference>
<organism evidence="2 3">
    <name type="scientific">Kingdonia uniflora</name>
    <dbReference type="NCBI Taxonomy" id="39325"/>
    <lineage>
        <taxon>Eukaryota</taxon>
        <taxon>Viridiplantae</taxon>
        <taxon>Streptophyta</taxon>
        <taxon>Embryophyta</taxon>
        <taxon>Tracheophyta</taxon>
        <taxon>Spermatophyta</taxon>
        <taxon>Magnoliopsida</taxon>
        <taxon>Ranunculales</taxon>
        <taxon>Circaeasteraceae</taxon>
        <taxon>Kingdonia</taxon>
    </lineage>
</organism>
<dbReference type="EMBL" id="JACGCM010001428">
    <property type="protein sequence ID" value="KAF6155456.1"/>
    <property type="molecule type" value="Genomic_DNA"/>
</dbReference>
<accession>A0A7J7MKP5</accession>
<proteinExistence type="predicted"/>
<reference evidence="2 3" key="1">
    <citation type="journal article" date="2020" name="IScience">
        <title>Genome Sequencing of the Endangered Kingdonia uniflora (Circaeasteraceae, Ranunculales) Reveals Potential Mechanisms of Evolutionary Specialization.</title>
        <authorList>
            <person name="Sun Y."/>
            <person name="Deng T."/>
            <person name="Zhang A."/>
            <person name="Moore M.J."/>
            <person name="Landis J.B."/>
            <person name="Lin N."/>
            <person name="Zhang H."/>
            <person name="Zhang X."/>
            <person name="Huang J."/>
            <person name="Zhang X."/>
            <person name="Sun H."/>
            <person name="Wang H."/>
        </authorList>
    </citation>
    <scope>NUCLEOTIDE SEQUENCE [LARGE SCALE GENOMIC DNA]</scope>
    <source>
        <strain evidence="2">TB1705</strain>
        <tissue evidence="2">Leaf</tissue>
    </source>
</reference>
<feature type="region of interest" description="Disordered" evidence="1">
    <location>
        <begin position="209"/>
        <end position="240"/>
    </location>
</feature>
<dbReference type="Proteomes" id="UP000541444">
    <property type="component" value="Unassembled WGS sequence"/>
</dbReference>
<gene>
    <name evidence="2" type="ORF">GIB67_019982</name>
</gene>
<dbReference type="InterPro" id="IPR036691">
    <property type="entry name" value="Endo/exonu/phosph_ase_sf"/>
</dbReference>
<dbReference type="Gene3D" id="3.60.10.10">
    <property type="entry name" value="Endonuclease/exonuclease/phosphatase"/>
    <property type="match status" value="1"/>
</dbReference>
<keyword evidence="3" id="KW-1185">Reference proteome</keyword>
<dbReference type="SUPFAM" id="SSF56219">
    <property type="entry name" value="DNase I-like"/>
    <property type="match status" value="1"/>
</dbReference>
<name>A0A7J7MKP5_9MAGN</name>
<sequence>MGDQVTCLSFGDHRHVPRVGSNTAVVGSDTAAADTTAVGAAIEVVEQLDSLFCLLASMASLSVRLVSEGFVDLVIILLGFESLESLFVTTKQNGVGEKISKPCSYAKETKQQMGSSCSIDQLPTPRKRGEFPTIKILNEAHKRGLDGNKFSLVGRLDLMKTKISKVRQIAIAQWKPEGVCRIIPVGKGYFTLFLDNEKDKNNIWMGKADAGIGSSEKGRKDGIASSSSTGGKDSDLASVTPKNQIIKETNSILLNKDKNWADMVGDEERDEACVAQEGARSTSKAKRGTIKEFNDCLDECELQESVTSGMKLTWCNGQSGGTRISRRLDRALYNSQWASSFDGWKVKVMARENSDHSALVGGPNSIPKPMNILFYFLKCWIEIPRFNELVHSSWEKVQDGNPLIKLMKKIQRLKAEIKIWKKEAIGDLKVEVSKCSADLESLHSLIKFPDDGDLIKAMMNKENELNQLMKLKNSIWHQKSRLYWLTDGERNSAFFHSMYKIKNTDNSITEVVTTDGTSIMDLNDIQSHIVEHYTDNNIDFWQDCWGSNTSLKNSVEVDPELWGYCSAKLDAIIDNNGWCAPTVVAEFIADYGIYLKNMDVNCNMIDKRVWRHNSQVVPIWHWIMDIFLFNSYPQFMKKALGMGDNLNTYVKDLWRSAVTNLAHLIWLSRNAAISTKRSMPNSVSDLLIISKLGVSTRARPALCIKSCRWILPWYKEIKLNYDSSTMGNPGKASLGTRKGWKLRALDRRDDGGVEGEDLRQSRSGLGDVRFSRAGARGAN</sequence>
<protein>
    <submittedName>
        <fullName evidence="2">Uncharacterized protein</fullName>
    </submittedName>
</protein>